<dbReference type="OrthoDB" id="73273at2759"/>
<accession>A0A1Y2DZL9</accession>
<dbReference type="PANTHER" id="PTHR31652">
    <property type="entry name" value="LIMR FAMILY PROTEIN DDB_G0283707-RELATED"/>
    <property type="match status" value="1"/>
</dbReference>
<dbReference type="InterPro" id="IPR006876">
    <property type="entry name" value="LMBR1-like_membr_prot"/>
</dbReference>
<dbReference type="GO" id="GO:0016020">
    <property type="term" value="C:membrane"/>
    <property type="evidence" value="ECO:0007669"/>
    <property type="project" value="UniProtKB-SubCell"/>
</dbReference>
<evidence type="ECO:0000313" key="6">
    <source>
        <dbReference type="EMBL" id="ORY64721.1"/>
    </source>
</evidence>
<dbReference type="Proteomes" id="UP000193920">
    <property type="component" value="Unassembled WGS sequence"/>
</dbReference>
<feature type="transmembrane region" description="Helical" evidence="5">
    <location>
        <begin position="351"/>
        <end position="378"/>
    </location>
</feature>
<evidence type="ECO:0000256" key="2">
    <source>
        <dbReference type="ARBA" id="ARBA00022692"/>
    </source>
</evidence>
<feature type="transmembrane region" description="Helical" evidence="5">
    <location>
        <begin position="461"/>
        <end position="480"/>
    </location>
</feature>
<protein>
    <recommendedName>
        <fullName evidence="8">LMBR1-domain-containing protein</fullName>
    </recommendedName>
</protein>
<gene>
    <name evidence="6" type="ORF">LY90DRAFT_505058</name>
</gene>
<feature type="transmembrane region" description="Helical" evidence="5">
    <location>
        <begin position="6"/>
        <end position="28"/>
    </location>
</feature>
<feature type="transmembrane region" description="Helical" evidence="5">
    <location>
        <begin position="314"/>
        <end position="339"/>
    </location>
</feature>
<evidence type="ECO:0000313" key="7">
    <source>
        <dbReference type="Proteomes" id="UP000193920"/>
    </source>
</evidence>
<evidence type="ECO:0000256" key="3">
    <source>
        <dbReference type="ARBA" id="ARBA00022989"/>
    </source>
</evidence>
<feature type="transmembrane region" description="Helical" evidence="5">
    <location>
        <begin position="125"/>
        <end position="144"/>
    </location>
</feature>
<evidence type="ECO:0000256" key="1">
    <source>
        <dbReference type="ARBA" id="ARBA00004141"/>
    </source>
</evidence>
<sequence>MDGVDFVLIIESLIFFVLIAISALYFLVYFQHPEDKWVAWAPKIIVIIGLIIACCNILLLPLDVQNQRGEAVKKGSLPMGVLNLFFFILTSIFAIIVIPFMMFYYEAYDGNDNGTKQQYISATKWTLPMAVIVIGIITILWFLFGKISIKRKEIYSNVVDSSAFEYSNEYCEMTNNCLIETVIENDVKVSYFLYIVAIISFVGWFLFSIFGGIGLVTLPCDLISSFKNRPIPISKEKYQKLKDEIGLRAKALMDKSLEIEKLRNEAKDKSRFSREVKELKIKKMNFKNVLLLENDYNNMEESFTKRGGNILTQFAKLLLGIFGGILSFIWLLHIILYSFMKSINLEPISSFLSSILTLLSKVPFIGTALYASLAFWLLTSVINGSMKVGMKFEMFAIHPLIIRGTLMNSLLYNVGIILFSSVAIIQFMSTALGGYAKYTTTQKMFGIQIQKLKFLGYGYKYFLYLYLILILITFFICVFIPTKKAIKKSRETAPAETSLKSNPI</sequence>
<evidence type="ECO:0000256" key="4">
    <source>
        <dbReference type="ARBA" id="ARBA00023136"/>
    </source>
</evidence>
<feature type="transmembrane region" description="Helical" evidence="5">
    <location>
        <begin position="191"/>
        <end position="218"/>
    </location>
</feature>
<dbReference type="STRING" id="1754190.A0A1Y2DZL9"/>
<dbReference type="PANTHER" id="PTHR31652:SF0">
    <property type="entry name" value="LIMR FAMILY PROTEIN DDB_G0283707-RELATED"/>
    <property type="match status" value="1"/>
</dbReference>
<feature type="transmembrane region" description="Helical" evidence="5">
    <location>
        <begin position="410"/>
        <end position="436"/>
    </location>
</feature>
<keyword evidence="4 5" id="KW-0472">Membrane</keyword>
<feature type="transmembrane region" description="Helical" evidence="5">
    <location>
        <begin position="82"/>
        <end position="105"/>
    </location>
</feature>
<organism evidence="6 7">
    <name type="scientific">Neocallimastix californiae</name>
    <dbReference type="NCBI Taxonomy" id="1754190"/>
    <lineage>
        <taxon>Eukaryota</taxon>
        <taxon>Fungi</taxon>
        <taxon>Fungi incertae sedis</taxon>
        <taxon>Chytridiomycota</taxon>
        <taxon>Chytridiomycota incertae sedis</taxon>
        <taxon>Neocallimastigomycetes</taxon>
        <taxon>Neocallimastigales</taxon>
        <taxon>Neocallimastigaceae</taxon>
        <taxon>Neocallimastix</taxon>
    </lineage>
</organism>
<feature type="transmembrane region" description="Helical" evidence="5">
    <location>
        <begin position="40"/>
        <end position="62"/>
    </location>
</feature>
<evidence type="ECO:0008006" key="8">
    <source>
        <dbReference type="Google" id="ProtNLM"/>
    </source>
</evidence>
<dbReference type="AlphaFoldDB" id="A0A1Y2DZL9"/>
<keyword evidence="3 5" id="KW-1133">Transmembrane helix</keyword>
<comment type="caution">
    <text evidence="6">The sequence shown here is derived from an EMBL/GenBank/DDBJ whole genome shotgun (WGS) entry which is preliminary data.</text>
</comment>
<dbReference type="EMBL" id="MCOG01000053">
    <property type="protein sequence ID" value="ORY64721.1"/>
    <property type="molecule type" value="Genomic_DNA"/>
</dbReference>
<proteinExistence type="predicted"/>
<keyword evidence="2 5" id="KW-0812">Transmembrane</keyword>
<reference evidence="6 7" key="1">
    <citation type="submission" date="2016-08" db="EMBL/GenBank/DDBJ databases">
        <title>A Parts List for Fungal Cellulosomes Revealed by Comparative Genomics.</title>
        <authorList>
            <consortium name="DOE Joint Genome Institute"/>
            <person name="Haitjema C.H."/>
            <person name="Gilmore S.P."/>
            <person name="Henske J.K."/>
            <person name="Solomon K.V."/>
            <person name="De Groot R."/>
            <person name="Kuo A."/>
            <person name="Mondo S.J."/>
            <person name="Salamov A.A."/>
            <person name="Labutti K."/>
            <person name="Zhao Z."/>
            <person name="Chiniquy J."/>
            <person name="Barry K."/>
            <person name="Brewer H.M."/>
            <person name="Purvine S.O."/>
            <person name="Wright A.T."/>
            <person name="Boxma B."/>
            <person name="Van Alen T."/>
            <person name="Hackstein J.H."/>
            <person name="Baker S.E."/>
            <person name="Grigoriev I.V."/>
            <person name="O'Malley M.A."/>
        </authorList>
    </citation>
    <scope>NUCLEOTIDE SEQUENCE [LARGE SCALE GENOMIC DNA]</scope>
    <source>
        <strain evidence="6 7">G1</strain>
    </source>
</reference>
<comment type="subcellular location">
    <subcellularLocation>
        <location evidence="1">Membrane</location>
        <topology evidence="1">Multi-pass membrane protein</topology>
    </subcellularLocation>
</comment>
<keyword evidence="7" id="KW-1185">Reference proteome</keyword>
<dbReference type="Pfam" id="PF04791">
    <property type="entry name" value="LMBR1"/>
    <property type="match status" value="2"/>
</dbReference>
<evidence type="ECO:0000256" key="5">
    <source>
        <dbReference type="SAM" id="Phobius"/>
    </source>
</evidence>
<name>A0A1Y2DZL9_9FUNG</name>